<dbReference type="AlphaFoldDB" id="A0A5C6AJM4"/>
<dbReference type="EMBL" id="SJPR01000001">
    <property type="protein sequence ID" value="TWT99600.1"/>
    <property type="molecule type" value="Genomic_DNA"/>
</dbReference>
<accession>A0A5C6AJM4</accession>
<comment type="caution">
    <text evidence="1">The sequence shown here is derived from an EMBL/GenBank/DDBJ whole genome shotgun (WGS) entry which is preliminary data.</text>
</comment>
<sequence length="35" mass="3872">MLVRGGIASGRHVVLLLRTVVSQDVLRIAFQEISH</sequence>
<gene>
    <name evidence="1" type="ORF">Pla108_05430</name>
</gene>
<dbReference type="Proteomes" id="UP000317421">
    <property type="component" value="Unassembled WGS sequence"/>
</dbReference>
<reference evidence="1 2" key="1">
    <citation type="submission" date="2019-02" db="EMBL/GenBank/DDBJ databases">
        <title>Deep-cultivation of Planctomycetes and their phenomic and genomic characterization uncovers novel biology.</title>
        <authorList>
            <person name="Wiegand S."/>
            <person name="Jogler M."/>
            <person name="Boedeker C."/>
            <person name="Pinto D."/>
            <person name="Vollmers J."/>
            <person name="Rivas-Marin E."/>
            <person name="Kohn T."/>
            <person name="Peeters S.H."/>
            <person name="Heuer A."/>
            <person name="Rast P."/>
            <person name="Oberbeckmann S."/>
            <person name="Bunk B."/>
            <person name="Jeske O."/>
            <person name="Meyerdierks A."/>
            <person name="Storesund J.E."/>
            <person name="Kallscheuer N."/>
            <person name="Luecker S."/>
            <person name="Lage O.M."/>
            <person name="Pohl T."/>
            <person name="Merkel B.J."/>
            <person name="Hornburger P."/>
            <person name="Mueller R.-W."/>
            <person name="Bruemmer F."/>
            <person name="Labrenz M."/>
            <person name="Spormann A.M."/>
            <person name="Op Den Camp H."/>
            <person name="Overmann J."/>
            <person name="Amann R."/>
            <person name="Jetten M.S.M."/>
            <person name="Mascher T."/>
            <person name="Medema M.H."/>
            <person name="Devos D.P."/>
            <person name="Kaster A.-K."/>
            <person name="Ovreas L."/>
            <person name="Rohde M."/>
            <person name="Galperin M.Y."/>
            <person name="Jogler C."/>
        </authorList>
    </citation>
    <scope>NUCLEOTIDE SEQUENCE [LARGE SCALE GENOMIC DNA]</scope>
    <source>
        <strain evidence="1 2">Pla108</strain>
    </source>
</reference>
<organism evidence="1 2">
    <name type="scientific">Botrimarina colliarenosi</name>
    <dbReference type="NCBI Taxonomy" id="2528001"/>
    <lineage>
        <taxon>Bacteria</taxon>
        <taxon>Pseudomonadati</taxon>
        <taxon>Planctomycetota</taxon>
        <taxon>Planctomycetia</taxon>
        <taxon>Pirellulales</taxon>
        <taxon>Lacipirellulaceae</taxon>
        <taxon>Botrimarina</taxon>
    </lineage>
</organism>
<keyword evidence="2" id="KW-1185">Reference proteome</keyword>
<evidence type="ECO:0000313" key="1">
    <source>
        <dbReference type="EMBL" id="TWT99600.1"/>
    </source>
</evidence>
<evidence type="ECO:0000313" key="2">
    <source>
        <dbReference type="Proteomes" id="UP000317421"/>
    </source>
</evidence>
<proteinExistence type="predicted"/>
<protein>
    <submittedName>
        <fullName evidence="1">Uncharacterized protein</fullName>
    </submittedName>
</protein>
<name>A0A5C6AJM4_9BACT</name>